<dbReference type="GO" id="GO:0016747">
    <property type="term" value="F:acyltransferase activity, transferring groups other than amino-acyl groups"/>
    <property type="evidence" value="ECO:0007669"/>
    <property type="project" value="InterPro"/>
</dbReference>
<dbReference type="InterPro" id="IPR051531">
    <property type="entry name" value="N-acetyltransferase"/>
</dbReference>
<dbReference type="PANTHER" id="PTHR43792">
    <property type="entry name" value="GNAT FAMILY, PUTATIVE (AFU_ORTHOLOGUE AFUA_3G00765)-RELATED-RELATED"/>
    <property type="match status" value="1"/>
</dbReference>
<reference evidence="3" key="1">
    <citation type="submission" date="2015-07" db="EMBL/GenBank/DDBJ databases">
        <title>Draft genome sequence of Acetobacterium bakii DSM 8293, a potential psychrophilic chemical producer through syngas fermentation.</title>
        <authorList>
            <person name="Song Y."/>
            <person name="Hwang S."/>
            <person name="Cho B.-K."/>
        </authorList>
    </citation>
    <scope>NUCLEOTIDE SEQUENCE [LARGE SCALE GENOMIC DNA]</scope>
    <source>
        <strain evidence="3">DSM 8239</strain>
    </source>
</reference>
<comment type="caution">
    <text evidence="2">The sequence shown here is derived from an EMBL/GenBank/DDBJ whole genome shotgun (WGS) entry which is preliminary data.</text>
</comment>
<feature type="domain" description="N-acetyltransferase" evidence="1">
    <location>
        <begin position="11"/>
        <end position="170"/>
    </location>
</feature>
<dbReference type="RefSeq" id="WP_050741301.1">
    <property type="nucleotide sequence ID" value="NZ_LGYO01000042.1"/>
</dbReference>
<keyword evidence="3" id="KW-1185">Reference proteome</keyword>
<dbReference type="STRING" id="52689.AKG39_15420"/>
<proteinExistence type="predicted"/>
<dbReference type="Pfam" id="PF13302">
    <property type="entry name" value="Acetyltransf_3"/>
    <property type="match status" value="1"/>
</dbReference>
<dbReference type="Gene3D" id="3.40.630.30">
    <property type="match status" value="1"/>
</dbReference>
<name>A0A0L6TX76_9FIRM</name>
<sequence>MKTPILETQRLILRPFSPDDAEDVFHGWENDPDVARYMFWTSHNDINITKAWLSFETEKILADDWFRWGLAEKETERLIGTGLIYYEEEFKMFEVGYNLGKSFWGKGFATEATSEILRFARETLKLKEIVGRYATENPRSEHVLKKLGFEYFKDCNYPCNNGAIMLKGKVLRLIF</sequence>
<dbReference type="PROSITE" id="PS51186">
    <property type="entry name" value="GNAT"/>
    <property type="match status" value="1"/>
</dbReference>
<dbReference type="EMBL" id="LGYO01000042">
    <property type="protein sequence ID" value="KNZ40843.1"/>
    <property type="molecule type" value="Genomic_DNA"/>
</dbReference>
<evidence type="ECO:0000259" key="1">
    <source>
        <dbReference type="PROSITE" id="PS51186"/>
    </source>
</evidence>
<accession>A0A0L6TX76</accession>
<dbReference type="AlphaFoldDB" id="A0A0L6TX76"/>
<gene>
    <name evidence="2" type="ORF">AKG39_15420</name>
</gene>
<dbReference type="OrthoDB" id="9785602at2"/>
<dbReference type="SUPFAM" id="SSF55729">
    <property type="entry name" value="Acyl-CoA N-acyltransferases (Nat)"/>
    <property type="match status" value="1"/>
</dbReference>
<organism evidence="2 3">
    <name type="scientific">Acetobacterium bakii</name>
    <dbReference type="NCBI Taxonomy" id="52689"/>
    <lineage>
        <taxon>Bacteria</taxon>
        <taxon>Bacillati</taxon>
        <taxon>Bacillota</taxon>
        <taxon>Clostridia</taxon>
        <taxon>Eubacteriales</taxon>
        <taxon>Eubacteriaceae</taxon>
        <taxon>Acetobacterium</taxon>
    </lineage>
</organism>
<protein>
    <recommendedName>
        <fullName evidence="1">N-acetyltransferase domain-containing protein</fullName>
    </recommendedName>
</protein>
<dbReference type="InterPro" id="IPR016181">
    <property type="entry name" value="Acyl_CoA_acyltransferase"/>
</dbReference>
<evidence type="ECO:0000313" key="2">
    <source>
        <dbReference type="EMBL" id="KNZ40843.1"/>
    </source>
</evidence>
<dbReference type="Proteomes" id="UP000036873">
    <property type="component" value="Unassembled WGS sequence"/>
</dbReference>
<dbReference type="PANTHER" id="PTHR43792:SF1">
    <property type="entry name" value="N-ACETYLTRANSFERASE DOMAIN-CONTAINING PROTEIN"/>
    <property type="match status" value="1"/>
</dbReference>
<evidence type="ECO:0000313" key="3">
    <source>
        <dbReference type="Proteomes" id="UP000036873"/>
    </source>
</evidence>
<dbReference type="InterPro" id="IPR000182">
    <property type="entry name" value="GNAT_dom"/>
</dbReference>